<comment type="caution">
    <text evidence="3">The sequence shown here is derived from an EMBL/GenBank/DDBJ whole genome shotgun (WGS) entry which is preliminary data.</text>
</comment>
<name>A0ABU0AY99_9FIRM</name>
<keyword evidence="1" id="KW-1133">Transmembrane helix</keyword>
<gene>
    <name evidence="3" type="ORF">J2Z49_000099</name>
</gene>
<protein>
    <submittedName>
        <fullName evidence="3">Uncharacterized protein (DUF2062 family)</fullName>
    </submittedName>
</protein>
<feature type="transmembrane region" description="Helical" evidence="1">
    <location>
        <begin position="34"/>
        <end position="61"/>
    </location>
</feature>
<reference evidence="3 4" key="1">
    <citation type="submission" date="2023-07" db="EMBL/GenBank/DDBJ databases">
        <title>Genomic Encyclopedia of Type Strains, Phase IV (KMG-IV): sequencing the most valuable type-strain genomes for metagenomic binning, comparative biology and taxonomic classification.</title>
        <authorList>
            <person name="Goeker M."/>
        </authorList>
    </citation>
    <scope>NUCLEOTIDE SEQUENCE [LARGE SCALE GENOMIC DNA]</scope>
    <source>
        <strain evidence="3 4">DSM 12396</strain>
    </source>
</reference>
<evidence type="ECO:0000313" key="4">
    <source>
        <dbReference type="Proteomes" id="UP001225644"/>
    </source>
</evidence>
<dbReference type="InterPro" id="IPR018639">
    <property type="entry name" value="DUF2062"/>
</dbReference>
<dbReference type="Pfam" id="PF09835">
    <property type="entry name" value="DUF2062"/>
    <property type="match status" value="1"/>
</dbReference>
<accession>A0ABU0AY99</accession>
<evidence type="ECO:0000256" key="1">
    <source>
        <dbReference type="SAM" id="Phobius"/>
    </source>
</evidence>
<dbReference type="Proteomes" id="UP001225644">
    <property type="component" value="Unassembled WGS sequence"/>
</dbReference>
<feature type="transmembrane region" description="Helical" evidence="1">
    <location>
        <begin position="117"/>
        <end position="138"/>
    </location>
</feature>
<dbReference type="EMBL" id="JAUSUX010000001">
    <property type="protein sequence ID" value="MDQ0285009.1"/>
    <property type="molecule type" value="Genomic_DNA"/>
</dbReference>
<keyword evidence="4" id="KW-1185">Reference proteome</keyword>
<sequence length="151" mass="16598">MLIARVKVKLLGWKNYLAEKYHQVMNLPDAPHKIAHGVALGTALDFFPIPLISIPVAYLLARSLGVNAIAAALSATFFKWAVPFFYALNYLVGSTVIGDIPAVPAGGSLSTFKQMGYPFLIGAVIDAALAWILIYFPVRRLLEVRRLKKRS</sequence>
<evidence type="ECO:0000313" key="3">
    <source>
        <dbReference type="EMBL" id="MDQ0285009.1"/>
    </source>
</evidence>
<proteinExistence type="predicted"/>
<dbReference type="RefSeq" id="WP_307398863.1">
    <property type="nucleotide sequence ID" value="NZ_JAUSUX010000001.1"/>
</dbReference>
<keyword evidence="1" id="KW-0812">Transmembrane</keyword>
<feature type="domain" description="DUF2062" evidence="2">
    <location>
        <begin position="16"/>
        <end position="150"/>
    </location>
</feature>
<organism evidence="3 4">
    <name type="scientific">Desulfofundulus luciae</name>
    <dbReference type="NCBI Taxonomy" id="74702"/>
    <lineage>
        <taxon>Bacteria</taxon>
        <taxon>Bacillati</taxon>
        <taxon>Bacillota</taxon>
        <taxon>Clostridia</taxon>
        <taxon>Eubacteriales</taxon>
        <taxon>Peptococcaceae</taxon>
        <taxon>Desulfofundulus</taxon>
    </lineage>
</organism>
<evidence type="ECO:0000259" key="2">
    <source>
        <dbReference type="Pfam" id="PF09835"/>
    </source>
</evidence>
<keyword evidence="1" id="KW-0472">Membrane</keyword>